<dbReference type="RefSeq" id="WP_151706212.1">
    <property type="nucleotide sequence ID" value="NZ_BKZQ01000064.1"/>
</dbReference>
<dbReference type="NCBIfam" id="NF041815">
    <property type="entry name" value="Avs4"/>
    <property type="match status" value="1"/>
</dbReference>
<organism evidence="2 3">
    <name type="scientific">Weizmannia acidilactici</name>
    <dbReference type="NCBI Taxonomy" id="2607726"/>
    <lineage>
        <taxon>Bacteria</taxon>
        <taxon>Bacillati</taxon>
        <taxon>Bacillota</taxon>
        <taxon>Bacilli</taxon>
        <taxon>Bacillales</taxon>
        <taxon>Bacillaceae</taxon>
        <taxon>Heyndrickxia</taxon>
    </lineage>
</organism>
<dbReference type="InterPro" id="IPR027417">
    <property type="entry name" value="P-loop_NTPase"/>
</dbReference>
<dbReference type="EMBL" id="BKZQ01000064">
    <property type="protein sequence ID" value="GER71739.1"/>
    <property type="molecule type" value="Genomic_DNA"/>
</dbReference>
<sequence>MIRPDWNVFKAKFSDNPQDSFEWFCYLLFCREFNKPLGIFRYKNQAGIETDPITINDEVIGWQAKFYETTLSDHKNDLIETLTKSKERYPELSKIIFYSNQEWGQGREQNDPLPKLEIEKKAKELMIKIEWRTASFFESPFVTMDNEKLAQHFFKLGKSIIDLIEEKRTHSKSILSHINTEIAFEKEKIEIDRTEIIKYILAEIKQNQLLILTGAAGAGKTAVIKKIYKEIEENNIPIYVFKASEFELVDINNLFGNFTLQDFLNTHKDESIKIIVIDSAEKLLDLKNTEPFKEFLHNIMTNNWKLILTARSSYMSDLELQFLDFYQIKPTKILIDNLSNEELTNIAQKYNFQLPVDLKLLDLITNPFYLNEYLKFYKKDERVGYLNFKEILWQKIIKKSNPFREQCFLQIALQRANEGQFFVTPNLSESTLNSLVTDGILGYETAGYFITHDIYEEWALEKIIETEFIKRNDNKDFFYNIGESLPIRRSFRQWVSEKLQLKDDSILIFIEEVIGDEEIESFWRDEILVSILLSDYSEVFFDLFEETILENNAQLLKKISFLLRIACKEVDKDLLRQLGVKDNELLSLNLILTKPMGKGWEVLINFVYQNFEKLKDQSNLDYILPIIHDWNNKIKKGETTRLSSLIALKFYEWFMEKDIYFYHNDDTKEKIIQTILYGAFEVKEELLLIFNKVLENKWKHHLDPYYDLIQSILTKTFDSIEVYKALPEYILQLAYLYWYDHPKQEDDYLFLSRMDLEQYFGLDNNHFDYYPSSAYQTPIYWLLQVSLKNTVDFIISFTNKTVENYATSEFGKNEIQEVQVFITDEKSVKQYISSRIWNMYRGTSTAPNLLESIHMALEKFFLEAAKYSDSKTLESWLLYLLKNSKSASITAVVTSIVLAYPEKTFNVALVLFKTKEFFEYDTSRMVQDSGAKSLYSIGYGLNYKDNIHLNERIKTCEDEHRKKSLESLVLYYQVFKNSQISYKEIEMRQNAIWAILDKYYEEIKENEEIKSNKTWRLYLARMDSRKMNTTFEEIEDGILLEFNPELDSELKNYSEATQKEIERRMKYTSLKMWAIYKLEKNEQFKKYTKYEENPLVTLKEIEEIIHILSETKDYNFCLFNHSIPALVCSVLIRDHFQLLSLDERDYCKNIILAAATSSFNDNYGYQISDGVDACISVLPILLKEFPEEKEKIKITLLLTLFDDHPIGVNKKFSDYAIKAIQSTLWEVCPDDAESILLGYLILKPKYVELRKKIFGNYTNSISKGKLLDRFVKENESYIQKVVENKVSFEDVPMIDDLDLSILLTAFSLMPLNVNKVEIKQFARSIIDTFAKVLLFRNRENRIDYNLEHTFIEKYALFVLSSSKEDIPKYLKPFLDFFNSSEPIADLFQEFIFIEDRIVAYDNFWQVWNLFYEKVVELVKDGDKQLYKEKIVKNYLFAHPYWNETAREWHSLKERDKVFFSKAVRDMGHCPSVLYSISKLLNYVGSIYLNNGITWISMMLKNNKNLWVEKLEVNTMYYLENLLKKYIYTNREKIKKVRKLKQEVLVILDFMVNKGSVVGYMLRENIL</sequence>
<proteinExistence type="predicted"/>
<protein>
    <recommendedName>
        <fullName evidence="1">AAA+ ATPase domain-containing protein</fullName>
    </recommendedName>
</protein>
<gene>
    <name evidence="2" type="ORF">BpJC7_30420</name>
</gene>
<dbReference type="InterPro" id="IPR003593">
    <property type="entry name" value="AAA+_ATPase"/>
</dbReference>
<evidence type="ECO:0000259" key="1">
    <source>
        <dbReference type="SMART" id="SM00382"/>
    </source>
</evidence>
<keyword evidence="3" id="KW-1185">Reference proteome</keyword>
<evidence type="ECO:0000313" key="3">
    <source>
        <dbReference type="Proteomes" id="UP000391919"/>
    </source>
</evidence>
<dbReference type="SUPFAM" id="SSF52540">
    <property type="entry name" value="P-loop containing nucleoside triphosphate hydrolases"/>
    <property type="match status" value="1"/>
</dbReference>
<accession>A0A5J4JKJ1</accession>
<dbReference type="Gene3D" id="3.40.50.300">
    <property type="entry name" value="P-loop containing nucleotide triphosphate hydrolases"/>
    <property type="match status" value="1"/>
</dbReference>
<comment type="caution">
    <text evidence="2">The sequence shown here is derived from an EMBL/GenBank/DDBJ whole genome shotgun (WGS) entry which is preliminary data.</text>
</comment>
<reference evidence="2 3" key="1">
    <citation type="submission" date="2019-09" db="EMBL/GenBank/DDBJ databases">
        <title>Draft genome sequence of Bacillus sp. JC-7.</title>
        <authorList>
            <person name="Tanaka N."/>
            <person name="Shiwa Y."/>
            <person name="Fujita N."/>
            <person name="Tanasupawat S."/>
        </authorList>
    </citation>
    <scope>NUCLEOTIDE SEQUENCE [LARGE SCALE GENOMIC DNA]</scope>
    <source>
        <strain evidence="2 3">JC-7</strain>
    </source>
</reference>
<dbReference type="Proteomes" id="UP000391919">
    <property type="component" value="Unassembled WGS sequence"/>
</dbReference>
<dbReference type="SMART" id="SM00382">
    <property type="entry name" value="AAA"/>
    <property type="match status" value="1"/>
</dbReference>
<evidence type="ECO:0000313" key="2">
    <source>
        <dbReference type="EMBL" id="GER71739.1"/>
    </source>
</evidence>
<feature type="domain" description="AAA+ ATPase" evidence="1">
    <location>
        <begin position="206"/>
        <end position="322"/>
    </location>
</feature>
<name>A0A5J4JKJ1_9BACI</name>